<dbReference type="PANTHER" id="PTHR33048:SF47">
    <property type="entry name" value="INTEGRAL MEMBRANE PROTEIN-RELATED"/>
    <property type="match status" value="1"/>
</dbReference>
<evidence type="ECO:0000256" key="7">
    <source>
        <dbReference type="SAM" id="Phobius"/>
    </source>
</evidence>
<dbReference type="AlphaFoldDB" id="A0AA40FC60"/>
<evidence type="ECO:0000313" key="9">
    <source>
        <dbReference type="EMBL" id="KAK0755067.1"/>
    </source>
</evidence>
<keyword evidence="4 7" id="KW-0472">Membrane</keyword>
<keyword evidence="10" id="KW-1185">Reference proteome</keyword>
<feature type="transmembrane region" description="Helical" evidence="7">
    <location>
        <begin position="215"/>
        <end position="235"/>
    </location>
</feature>
<dbReference type="InterPro" id="IPR052337">
    <property type="entry name" value="SAT4-like"/>
</dbReference>
<organism evidence="9 10">
    <name type="scientific">Schizothecium vesticola</name>
    <dbReference type="NCBI Taxonomy" id="314040"/>
    <lineage>
        <taxon>Eukaryota</taxon>
        <taxon>Fungi</taxon>
        <taxon>Dikarya</taxon>
        <taxon>Ascomycota</taxon>
        <taxon>Pezizomycotina</taxon>
        <taxon>Sordariomycetes</taxon>
        <taxon>Sordariomycetidae</taxon>
        <taxon>Sordariales</taxon>
        <taxon>Schizotheciaceae</taxon>
        <taxon>Schizothecium</taxon>
    </lineage>
</organism>
<evidence type="ECO:0000256" key="1">
    <source>
        <dbReference type="ARBA" id="ARBA00004141"/>
    </source>
</evidence>
<keyword evidence="2 7" id="KW-0812">Transmembrane</keyword>
<feature type="transmembrane region" description="Helical" evidence="7">
    <location>
        <begin position="136"/>
        <end position="158"/>
    </location>
</feature>
<comment type="caution">
    <text evidence="9">The sequence shown here is derived from an EMBL/GenBank/DDBJ whole genome shotgun (WGS) entry which is preliminary data.</text>
</comment>
<reference evidence="9" key="1">
    <citation type="submission" date="2023-06" db="EMBL/GenBank/DDBJ databases">
        <title>Genome-scale phylogeny and comparative genomics of the fungal order Sordariales.</title>
        <authorList>
            <consortium name="Lawrence Berkeley National Laboratory"/>
            <person name="Hensen N."/>
            <person name="Bonometti L."/>
            <person name="Westerberg I."/>
            <person name="Brannstrom I.O."/>
            <person name="Guillou S."/>
            <person name="Cros-Aarteil S."/>
            <person name="Calhoun S."/>
            <person name="Haridas S."/>
            <person name="Kuo A."/>
            <person name="Mondo S."/>
            <person name="Pangilinan J."/>
            <person name="Riley R."/>
            <person name="LaButti K."/>
            <person name="Andreopoulos B."/>
            <person name="Lipzen A."/>
            <person name="Chen C."/>
            <person name="Yanf M."/>
            <person name="Daum C."/>
            <person name="Ng V."/>
            <person name="Clum A."/>
            <person name="Steindorff A."/>
            <person name="Ohm R."/>
            <person name="Martin F."/>
            <person name="Silar P."/>
            <person name="Natvig D."/>
            <person name="Lalanne C."/>
            <person name="Gautier V."/>
            <person name="Ament-velasquez S.L."/>
            <person name="Kruys A."/>
            <person name="Hutchinson M.I."/>
            <person name="Powell A.J."/>
            <person name="Barry K."/>
            <person name="Miller A.N."/>
            <person name="Grigoriev I.V."/>
            <person name="Debuchy R."/>
            <person name="Gladieux P."/>
            <person name="Thoren M.H."/>
            <person name="Johannesson H."/>
        </authorList>
    </citation>
    <scope>NUCLEOTIDE SEQUENCE</scope>
    <source>
        <strain evidence="9">SMH3187-1</strain>
    </source>
</reference>
<protein>
    <recommendedName>
        <fullName evidence="8">Rhodopsin domain-containing protein</fullName>
    </recommendedName>
</protein>
<feature type="transmembrane region" description="Helical" evidence="7">
    <location>
        <begin position="106"/>
        <end position="124"/>
    </location>
</feature>
<comment type="similarity">
    <text evidence="5">Belongs to the SAT4 family.</text>
</comment>
<dbReference type="Proteomes" id="UP001172155">
    <property type="component" value="Unassembled WGS sequence"/>
</dbReference>
<dbReference type="EMBL" id="JAUKUD010000001">
    <property type="protein sequence ID" value="KAK0755067.1"/>
    <property type="molecule type" value="Genomic_DNA"/>
</dbReference>
<evidence type="ECO:0000256" key="2">
    <source>
        <dbReference type="ARBA" id="ARBA00022692"/>
    </source>
</evidence>
<sequence>MAPQSAAAAGAVPMDPNESLSGSIIACVGVMSAASTISLGLRFYVRGRLLRTIAAEDWCIFAAWVFTVVAGGGTIKEAQLALGKHFDTIPPEDMIAWKETTYVKTLFYNLSLCFTKISILLLYLRLFKAYDYLRIAIWGVLGIVVVYNLWSICMYLTFCIPLQKYWHREIEGYCHPVSVWWALTYLHIISDFMIFVLPIPGIAPMSIPRSQRASLLFLLCIGFFVCLISVLRAIWVNSTYMRADPTWHYTSIANWSTVEINVAVICACLMTMRPLFQRVLGTRETKPPAPASGPLTIGSSPLRAYNGRIFGSGFTRTTDVESRSGFAGSAGSNANLKLKQSSSSEGEDTINADGESGRSRVTAAHNAEK</sequence>
<feature type="transmembrane region" description="Helical" evidence="7">
    <location>
        <begin position="178"/>
        <end position="203"/>
    </location>
</feature>
<evidence type="ECO:0000256" key="3">
    <source>
        <dbReference type="ARBA" id="ARBA00022989"/>
    </source>
</evidence>
<proteinExistence type="inferred from homology"/>
<evidence type="ECO:0000256" key="6">
    <source>
        <dbReference type="SAM" id="MobiDB-lite"/>
    </source>
</evidence>
<feature type="domain" description="Rhodopsin" evidence="8">
    <location>
        <begin position="41"/>
        <end position="278"/>
    </location>
</feature>
<feature type="transmembrane region" description="Helical" evidence="7">
    <location>
        <begin position="255"/>
        <end position="276"/>
    </location>
</feature>
<evidence type="ECO:0000313" key="10">
    <source>
        <dbReference type="Proteomes" id="UP001172155"/>
    </source>
</evidence>
<feature type="region of interest" description="Disordered" evidence="6">
    <location>
        <begin position="325"/>
        <end position="369"/>
    </location>
</feature>
<keyword evidence="3 7" id="KW-1133">Transmembrane helix</keyword>
<feature type="compositionally biased region" description="Polar residues" evidence="6">
    <location>
        <begin position="330"/>
        <end position="344"/>
    </location>
</feature>
<evidence type="ECO:0000259" key="8">
    <source>
        <dbReference type="Pfam" id="PF20684"/>
    </source>
</evidence>
<name>A0AA40FC60_9PEZI</name>
<dbReference type="Pfam" id="PF20684">
    <property type="entry name" value="Fung_rhodopsin"/>
    <property type="match status" value="1"/>
</dbReference>
<feature type="transmembrane region" description="Helical" evidence="7">
    <location>
        <begin position="20"/>
        <end position="45"/>
    </location>
</feature>
<accession>A0AA40FC60</accession>
<evidence type="ECO:0000256" key="4">
    <source>
        <dbReference type="ARBA" id="ARBA00023136"/>
    </source>
</evidence>
<feature type="transmembrane region" description="Helical" evidence="7">
    <location>
        <begin position="57"/>
        <end position="75"/>
    </location>
</feature>
<comment type="subcellular location">
    <subcellularLocation>
        <location evidence="1">Membrane</location>
        <topology evidence="1">Multi-pass membrane protein</topology>
    </subcellularLocation>
</comment>
<evidence type="ECO:0000256" key="5">
    <source>
        <dbReference type="ARBA" id="ARBA00038359"/>
    </source>
</evidence>
<dbReference type="PANTHER" id="PTHR33048">
    <property type="entry name" value="PTH11-LIKE INTEGRAL MEMBRANE PROTEIN (AFU_ORTHOLOGUE AFUA_5G11245)"/>
    <property type="match status" value="1"/>
</dbReference>
<dbReference type="InterPro" id="IPR049326">
    <property type="entry name" value="Rhodopsin_dom_fungi"/>
</dbReference>
<dbReference type="GO" id="GO:0016020">
    <property type="term" value="C:membrane"/>
    <property type="evidence" value="ECO:0007669"/>
    <property type="project" value="UniProtKB-SubCell"/>
</dbReference>
<gene>
    <name evidence="9" type="ORF">B0T18DRAFT_400607</name>
</gene>